<dbReference type="InterPro" id="IPR050275">
    <property type="entry name" value="PGM_Phosphatase"/>
</dbReference>
<name>A0A1W1VT01_9DEIO</name>
<sequence>MWETRPGGCPGGVPLRPDASACPSQTEDDRVPASFPFPLPTGPALRRASIPSCRDAAPGNREPTMKPASQLTLHLVRHAPTAPNAERRYPRADEDAPLSEEGRAVAAALRLPPGAVALTSPSLRSRETAQLAGFGEVKPEPALAEAYFGVMAGRTWAELERDFGSTPRFWIDGLADPSSDLGPPKGETGREFHKRVMGWLAGLPPTGEVAAFTHAGTLHAALRLTVGLQAVVAPPGTVVTLHREGGHREAKRREGGLRLPGNWWLSALVPPPGSAVERGS</sequence>
<dbReference type="Gene3D" id="3.40.50.1240">
    <property type="entry name" value="Phosphoglycerate mutase-like"/>
    <property type="match status" value="1"/>
</dbReference>
<keyword evidence="3" id="KW-1185">Reference proteome</keyword>
<dbReference type="GO" id="GO:0005737">
    <property type="term" value="C:cytoplasm"/>
    <property type="evidence" value="ECO:0007669"/>
    <property type="project" value="TreeGrafter"/>
</dbReference>
<accession>A0A1W1VT01</accession>
<dbReference type="SUPFAM" id="SSF53254">
    <property type="entry name" value="Phosphoglycerate mutase-like"/>
    <property type="match status" value="1"/>
</dbReference>
<dbReference type="Proteomes" id="UP000192582">
    <property type="component" value="Unassembled WGS sequence"/>
</dbReference>
<dbReference type="InterPro" id="IPR013078">
    <property type="entry name" value="His_Pase_superF_clade-1"/>
</dbReference>
<dbReference type="AlphaFoldDB" id="A0A1W1VT01"/>
<evidence type="ECO:0000313" key="2">
    <source>
        <dbReference type="EMBL" id="SMB96231.1"/>
    </source>
</evidence>
<dbReference type="STRING" id="695939.SAMN00790413_03211"/>
<dbReference type="CDD" id="cd07067">
    <property type="entry name" value="HP_PGM_like"/>
    <property type="match status" value="1"/>
</dbReference>
<dbReference type="Pfam" id="PF00300">
    <property type="entry name" value="His_Phos_1"/>
    <property type="match status" value="1"/>
</dbReference>
<reference evidence="2 3" key="1">
    <citation type="submission" date="2017-04" db="EMBL/GenBank/DDBJ databases">
        <authorList>
            <person name="Afonso C.L."/>
            <person name="Miller P.J."/>
            <person name="Scott M.A."/>
            <person name="Spackman E."/>
            <person name="Goraichik I."/>
            <person name="Dimitrov K.M."/>
            <person name="Suarez D.L."/>
            <person name="Swayne D.E."/>
        </authorList>
    </citation>
    <scope>NUCLEOTIDE SEQUENCE [LARGE SCALE GENOMIC DNA]</scope>
    <source>
        <strain evidence="2 3">KR-140</strain>
    </source>
</reference>
<dbReference type="InterPro" id="IPR029033">
    <property type="entry name" value="His_PPase_superfam"/>
</dbReference>
<dbReference type="SMART" id="SM00855">
    <property type="entry name" value="PGAM"/>
    <property type="match status" value="1"/>
</dbReference>
<dbReference type="GO" id="GO:0016791">
    <property type="term" value="F:phosphatase activity"/>
    <property type="evidence" value="ECO:0007669"/>
    <property type="project" value="TreeGrafter"/>
</dbReference>
<dbReference type="PANTHER" id="PTHR48100">
    <property type="entry name" value="BROAD-SPECIFICITY PHOSPHATASE YOR283W-RELATED"/>
    <property type="match status" value="1"/>
</dbReference>
<gene>
    <name evidence="2" type="ORF">SAMN00790413_03211</name>
</gene>
<protein>
    <submittedName>
        <fullName evidence="2">Histidine phosphatase superfamily (Branch 1)</fullName>
    </submittedName>
</protein>
<evidence type="ECO:0000313" key="3">
    <source>
        <dbReference type="Proteomes" id="UP000192582"/>
    </source>
</evidence>
<organism evidence="2 3">
    <name type="scientific">Deinococcus hopiensis KR-140</name>
    <dbReference type="NCBI Taxonomy" id="695939"/>
    <lineage>
        <taxon>Bacteria</taxon>
        <taxon>Thermotogati</taxon>
        <taxon>Deinococcota</taxon>
        <taxon>Deinococci</taxon>
        <taxon>Deinococcales</taxon>
        <taxon>Deinococcaceae</taxon>
        <taxon>Deinococcus</taxon>
    </lineage>
</organism>
<feature type="region of interest" description="Disordered" evidence="1">
    <location>
        <begin position="1"/>
        <end position="46"/>
    </location>
</feature>
<dbReference type="EMBL" id="FWWU01000009">
    <property type="protein sequence ID" value="SMB96231.1"/>
    <property type="molecule type" value="Genomic_DNA"/>
</dbReference>
<dbReference type="PANTHER" id="PTHR48100:SF1">
    <property type="entry name" value="HISTIDINE PHOSPHATASE FAMILY PROTEIN-RELATED"/>
    <property type="match status" value="1"/>
</dbReference>
<proteinExistence type="predicted"/>
<evidence type="ECO:0000256" key="1">
    <source>
        <dbReference type="SAM" id="MobiDB-lite"/>
    </source>
</evidence>